<dbReference type="AlphaFoldDB" id="A0A0B5D9W0"/>
<accession>A0A0B5D9W0</accession>
<dbReference type="CDD" id="cd00085">
    <property type="entry name" value="HNHc"/>
    <property type="match status" value="1"/>
</dbReference>
<sequence length="432" mass="48640">MSTGLIEMTEVEAGLYLHFSPPVYYSVSNPHDPAAVRGARARREDFRMWQNELPSADADLRLTLARLRRSTGHGDGYITSAIFAHQRLEELPRLKLLQRRLVHLDLHRLKAIDGVLNKIDASVTAHMAVIDEELTDFLTPTRANQNLPTPGEIRKKLNAIIQTLDTSVSEKDDPLPDPRDHFEVGFEGDRAYITVETDAATGLEIDIRVRKHAAANNMSLVDAYNDLMRGEGNTSVTLNIYRAHDVEDAPGWMSDVGYINPTFTDELAAKATRIRDMDELKDKMVKGYATPEDIKAVIIGFDGGCSEADCSCPGHRTQMEHRVNHADGGPTTAANMAAFCPTHHNVKTDGRMTYIIDPHTREKYLLYEDGTYVISEPRGPLSLKERRWLQTVGQRMHNRRERVRKESQDRRNLEKRAGLSTPPPTEDDPPPF</sequence>
<dbReference type="HOGENOM" id="CLU_035975_0_0_11"/>
<dbReference type="STRING" id="1223515.B842_09665"/>
<proteinExistence type="predicted"/>
<keyword evidence="3" id="KW-1185">Reference proteome</keyword>
<dbReference type="KEGG" id="chm:B842_09665"/>
<gene>
    <name evidence="2" type="ORF">B842_09665</name>
</gene>
<evidence type="ECO:0000313" key="3">
    <source>
        <dbReference type="Proteomes" id="UP000031524"/>
    </source>
</evidence>
<name>A0A0B5D9W0_9CORY</name>
<feature type="compositionally biased region" description="Basic and acidic residues" evidence="1">
    <location>
        <begin position="403"/>
        <end position="417"/>
    </location>
</feature>
<dbReference type="RefSeq" id="WP_156119497.1">
    <property type="nucleotide sequence ID" value="NZ_BCSU01000009.1"/>
</dbReference>
<dbReference type="Gene3D" id="1.10.30.50">
    <property type="match status" value="1"/>
</dbReference>
<dbReference type="OrthoDB" id="4413566at2"/>
<dbReference type="Proteomes" id="UP000031524">
    <property type="component" value="Chromosome"/>
</dbReference>
<dbReference type="InterPro" id="IPR003615">
    <property type="entry name" value="HNH_nuc"/>
</dbReference>
<organism evidence="2 3">
    <name type="scientific">Corynebacterium humireducens NBRC 106098 = DSM 45392</name>
    <dbReference type="NCBI Taxonomy" id="1223515"/>
    <lineage>
        <taxon>Bacteria</taxon>
        <taxon>Bacillati</taxon>
        <taxon>Actinomycetota</taxon>
        <taxon>Actinomycetes</taxon>
        <taxon>Mycobacteriales</taxon>
        <taxon>Corynebacteriaceae</taxon>
        <taxon>Corynebacterium</taxon>
    </lineage>
</organism>
<evidence type="ECO:0008006" key="4">
    <source>
        <dbReference type="Google" id="ProtNLM"/>
    </source>
</evidence>
<protein>
    <recommendedName>
        <fullName evidence="4">HNH nuclease domain-containing protein</fullName>
    </recommendedName>
</protein>
<dbReference type="EMBL" id="CP005286">
    <property type="protein sequence ID" value="AJE33782.1"/>
    <property type="molecule type" value="Genomic_DNA"/>
</dbReference>
<evidence type="ECO:0000313" key="2">
    <source>
        <dbReference type="EMBL" id="AJE33782.1"/>
    </source>
</evidence>
<feature type="region of interest" description="Disordered" evidence="1">
    <location>
        <begin position="393"/>
        <end position="432"/>
    </location>
</feature>
<evidence type="ECO:0000256" key="1">
    <source>
        <dbReference type="SAM" id="MobiDB-lite"/>
    </source>
</evidence>
<reference evidence="2 3" key="1">
    <citation type="submission" date="2013-04" db="EMBL/GenBank/DDBJ databases">
        <title>Complete genome sequence of Corynebacterium humireducens DSM 45392(T), isolated from a wastewater-fed microbial fuel cell.</title>
        <authorList>
            <person name="Ruckert C."/>
            <person name="Albersmeier A."/>
            <person name="Kalinowski J."/>
        </authorList>
    </citation>
    <scope>NUCLEOTIDE SEQUENCE [LARGE SCALE GENOMIC DNA]</scope>
    <source>
        <strain evidence="3">MFC-5</strain>
    </source>
</reference>